<comment type="caution">
    <text evidence="3">The sequence shown here is derived from an EMBL/GenBank/DDBJ whole genome shotgun (WGS) entry which is preliminary data.</text>
</comment>
<protein>
    <submittedName>
        <fullName evidence="3">Alpha/beta hydrolase</fullName>
    </submittedName>
</protein>
<gene>
    <name evidence="3" type="ORF">BKE38_28165</name>
</gene>
<proteinExistence type="predicted"/>
<sequence length="253" mass="27525">MSDSLLDTEAAGRLDRGDGTELAWARLEGDGPTVVFLAGFRSDMQGSKAIALRDWCAAQGQAFLRFDYAGHGTSDDVFENGCIGRWAEDAAIALDKLTTGPLVLVGSSMGGWISLLLSRRMPDRIQAILGIAAAPDFTEDLMWPHFSAAQQEALLRDGIIHLDSPYGPPVPITRRLIEDGKAQRVLNAPLPFAGPVRLLQGMRDAEVPWQTAIRIADHIASNDTKVVLIKDGDHRLSRDEDIATLTNTLEELL</sequence>
<dbReference type="PANTHER" id="PTHR16138:SF7">
    <property type="entry name" value="PALMITOYL-PROTEIN THIOESTERASE ABHD10, MITOCHONDRIAL"/>
    <property type="match status" value="1"/>
</dbReference>
<evidence type="ECO:0000313" key="3">
    <source>
        <dbReference type="EMBL" id="ONG44580.1"/>
    </source>
</evidence>
<dbReference type="InterPro" id="IPR029058">
    <property type="entry name" value="AB_hydrolase_fold"/>
</dbReference>
<dbReference type="InterPro" id="IPR022742">
    <property type="entry name" value="Hydrolase_4"/>
</dbReference>
<dbReference type="Gene3D" id="3.40.50.1820">
    <property type="entry name" value="alpha/beta hydrolase"/>
    <property type="match status" value="1"/>
</dbReference>
<keyword evidence="1 3" id="KW-0378">Hydrolase</keyword>
<dbReference type="EMBL" id="MLCO01000432">
    <property type="protein sequence ID" value="ONG44580.1"/>
    <property type="molecule type" value="Genomic_DNA"/>
</dbReference>
<dbReference type="SUPFAM" id="SSF53474">
    <property type="entry name" value="alpha/beta-Hydrolases"/>
    <property type="match status" value="1"/>
</dbReference>
<dbReference type="RefSeq" id="WP_076960522.1">
    <property type="nucleotide sequence ID" value="NZ_MLCO01000432.1"/>
</dbReference>
<dbReference type="PANTHER" id="PTHR16138">
    <property type="entry name" value="MYCOPHENOLIC ACID ACYL-GLUCURONIDE ESTERASE, MITOCHONDRIAL"/>
    <property type="match status" value="1"/>
</dbReference>
<dbReference type="Proteomes" id="UP000188879">
    <property type="component" value="Unassembled WGS sequence"/>
</dbReference>
<name>A0A1V2GTZ1_9PROT</name>
<dbReference type="AlphaFoldDB" id="A0A1V2GTZ1"/>
<evidence type="ECO:0000313" key="4">
    <source>
        <dbReference type="Proteomes" id="UP000188879"/>
    </source>
</evidence>
<dbReference type="InterPro" id="IPR052382">
    <property type="entry name" value="ABHD10_acyl-thioesterase"/>
</dbReference>
<dbReference type="Pfam" id="PF12146">
    <property type="entry name" value="Hydrolase_4"/>
    <property type="match status" value="1"/>
</dbReference>
<reference evidence="3 4" key="1">
    <citation type="submission" date="2016-10" db="EMBL/GenBank/DDBJ databases">
        <title>Draft Genome sequence of Roseomonas sp. strain M3.</title>
        <authorList>
            <person name="Subhash Y."/>
            <person name="Lee S."/>
        </authorList>
    </citation>
    <scope>NUCLEOTIDE SEQUENCE [LARGE SCALE GENOMIC DNA]</scope>
    <source>
        <strain evidence="3 4">M3</strain>
    </source>
</reference>
<evidence type="ECO:0000256" key="1">
    <source>
        <dbReference type="ARBA" id="ARBA00022801"/>
    </source>
</evidence>
<evidence type="ECO:0000259" key="2">
    <source>
        <dbReference type="Pfam" id="PF12146"/>
    </source>
</evidence>
<dbReference type="OrthoDB" id="9813296at2"/>
<accession>A0A1V2GTZ1</accession>
<feature type="domain" description="Serine aminopeptidase S33" evidence="2">
    <location>
        <begin position="33"/>
        <end position="141"/>
    </location>
</feature>
<dbReference type="GO" id="GO:0016787">
    <property type="term" value="F:hydrolase activity"/>
    <property type="evidence" value="ECO:0007669"/>
    <property type="project" value="UniProtKB-KW"/>
</dbReference>
<keyword evidence="4" id="KW-1185">Reference proteome</keyword>
<organism evidence="3 4">
    <name type="scientific">Teichococcus deserti</name>
    <dbReference type="NCBI Taxonomy" id="1817963"/>
    <lineage>
        <taxon>Bacteria</taxon>
        <taxon>Pseudomonadati</taxon>
        <taxon>Pseudomonadota</taxon>
        <taxon>Alphaproteobacteria</taxon>
        <taxon>Acetobacterales</taxon>
        <taxon>Roseomonadaceae</taxon>
        <taxon>Roseomonas</taxon>
    </lineage>
</organism>